<keyword evidence="4" id="KW-1185">Reference proteome</keyword>
<dbReference type="GO" id="GO:0005634">
    <property type="term" value="C:nucleus"/>
    <property type="evidence" value="ECO:0007669"/>
    <property type="project" value="InterPro"/>
</dbReference>
<feature type="binding site" evidence="1">
    <location>
        <position position="72"/>
    </location>
    <ligand>
        <name>Zn(2+)</name>
        <dbReference type="ChEBI" id="CHEBI:29105"/>
    </ligand>
</feature>
<protein>
    <recommendedName>
        <fullName evidence="2">ZAD domain-containing protein</fullName>
    </recommendedName>
</protein>
<dbReference type="EnsemblMetazoa" id="GBRI015600-RA">
    <property type="protein sequence ID" value="GBRI015600-PA"/>
    <property type="gene ID" value="GBRI015600"/>
</dbReference>
<dbReference type="AlphaFoldDB" id="A0A1A9WDG1"/>
<dbReference type="Proteomes" id="UP000091820">
    <property type="component" value="Unassembled WGS sequence"/>
</dbReference>
<evidence type="ECO:0000313" key="3">
    <source>
        <dbReference type="EnsemblMetazoa" id="GBRI015600-PA"/>
    </source>
</evidence>
<keyword evidence="1" id="KW-0863">Zinc-finger</keyword>
<dbReference type="GO" id="GO:0008270">
    <property type="term" value="F:zinc ion binding"/>
    <property type="evidence" value="ECO:0007669"/>
    <property type="project" value="UniProtKB-UniRule"/>
</dbReference>
<dbReference type="InterPro" id="IPR012934">
    <property type="entry name" value="Znf_AD"/>
</dbReference>
<dbReference type="SMART" id="SM00868">
    <property type="entry name" value="zf-AD"/>
    <property type="match status" value="1"/>
</dbReference>
<dbReference type="Gene3D" id="3.40.1800.20">
    <property type="match status" value="1"/>
</dbReference>
<dbReference type="SUPFAM" id="SSF57716">
    <property type="entry name" value="Glucocorticoid receptor-like (DNA-binding domain)"/>
    <property type="match status" value="1"/>
</dbReference>
<evidence type="ECO:0000256" key="1">
    <source>
        <dbReference type="PROSITE-ProRule" id="PRU01263"/>
    </source>
</evidence>
<feature type="binding site" evidence="1">
    <location>
        <position position="69"/>
    </location>
    <ligand>
        <name>Zn(2+)</name>
        <dbReference type="ChEBI" id="CHEBI:29105"/>
    </ligand>
</feature>
<dbReference type="STRING" id="37001.A0A1A9WDG1"/>
<name>A0A1A9WDG1_9MUSC</name>
<evidence type="ECO:0000313" key="4">
    <source>
        <dbReference type="Proteomes" id="UP000091820"/>
    </source>
</evidence>
<organism evidence="3 4">
    <name type="scientific">Glossina brevipalpis</name>
    <dbReference type="NCBI Taxonomy" id="37001"/>
    <lineage>
        <taxon>Eukaryota</taxon>
        <taxon>Metazoa</taxon>
        <taxon>Ecdysozoa</taxon>
        <taxon>Arthropoda</taxon>
        <taxon>Hexapoda</taxon>
        <taxon>Insecta</taxon>
        <taxon>Pterygota</taxon>
        <taxon>Neoptera</taxon>
        <taxon>Endopterygota</taxon>
        <taxon>Diptera</taxon>
        <taxon>Brachycera</taxon>
        <taxon>Muscomorpha</taxon>
        <taxon>Hippoboscoidea</taxon>
        <taxon>Glossinidae</taxon>
        <taxon>Glossina</taxon>
    </lineage>
</organism>
<feature type="binding site" evidence="1">
    <location>
        <position position="20"/>
    </location>
    <ligand>
        <name>Zn(2+)</name>
        <dbReference type="ChEBI" id="CHEBI:29105"/>
    </ligand>
</feature>
<accession>A0A1A9WDG1</accession>
<dbReference type="VEuPathDB" id="VectorBase:GBRI015600"/>
<dbReference type="Pfam" id="PF07776">
    <property type="entry name" value="zf-AD"/>
    <property type="match status" value="1"/>
</dbReference>
<dbReference type="PROSITE" id="PS51915">
    <property type="entry name" value="ZAD"/>
    <property type="match status" value="1"/>
</dbReference>
<evidence type="ECO:0000259" key="2">
    <source>
        <dbReference type="PROSITE" id="PS51915"/>
    </source>
</evidence>
<proteinExistence type="predicted"/>
<reference evidence="4" key="1">
    <citation type="submission" date="2014-03" db="EMBL/GenBank/DDBJ databases">
        <authorList>
            <person name="Aksoy S."/>
            <person name="Warren W."/>
            <person name="Wilson R.K."/>
        </authorList>
    </citation>
    <scope>NUCLEOTIDE SEQUENCE [LARGE SCALE GENOMIC DNA]</scope>
    <source>
        <strain evidence="4">IAEA</strain>
    </source>
</reference>
<feature type="domain" description="ZAD" evidence="2">
    <location>
        <begin position="15"/>
        <end position="96"/>
    </location>
</feature>
<reference evidence="3" key="2">
    <citation type="submission" date="2020-05" db="UniProtKB">
        <authorList>
            <consortium name="EnsemblMetazoa"/>
        </authorList>
    </citation>
    <scope>IDENTIFICATION</scope>
    <source>
        <strain evidence="3">IAEA</strain>
    </source>
</reference>
<keyword evidence="1" id="KW-0479">Metal-binding</keyword>
<keyword evidence="1" id="KW-0862">Zinc</keyword>
<feature type="binding site" evidence="1">
    <location>
        <position position="17"/>
    </location>
    <ligand>
        <name>Zn(2+)</name>
        <dbReference type="ChEBI" id="CHEBI:29105"/>
    </ligand>
</feature>
<sequence>MELSLSPALSKEVDNMCRTCARTKANRYSLYQSIPLDTGPSKTYGELLSNLLKINPITETEHLIPQRLCSKCAKLLKNIYIFILNAQKLHEKYLSQGRYLENVVKNPDCLEETPIDLPNGAKIILDIKTETQPALLTHLNSEYLTTEIKVEQLNKDIVGEENIKKTDENSLNDLILKFEHNEETKR</sequence>